<keyword evidence="2" id="KW-1185">Reference proteome</keyword>
<comment type="caution">
    <text evidence="1">The sequence shown here is derived from an EMBL/GenBank/DDBJ whole genome shotgun (WGS) entry which is preliminary data.</text>
</comment>
<dbReference type="Proteomes" id="UP001148662">
    <property type="component" value="Unassembled WGS sequence"/>
</dbReference>
<organism evidence="1 2">
    <name type="scientific">Phlebia brevispora</name>
    <dbReference type="NCBI Taxonomy" id="194682"/>
    <lineage>
        <taxon>Eukaryota</taxon>
        <taxon>Fungi</taxon>
        <taxon>Dikarya</taxon>
        <taxon>Basidiomycota</taxon>
        <taxon>Agaricomycotina</taxon>
        <taxon>Agaricomycetes</taxon>
        <taxon>Polyporales</taxon>
        <taxon>Meruliaceae</taxon>
        <taxon>Phlebia</taxon>
    </lineage>
</organism>
<dbReference type="EMBL" id="JANHOG010000503">
    <property type="protein sequence ID" value="KAJ3553743.1"/>
    <property type="molecule type" value="Genomic_DNA"/>
</dbReference>
<protein>
    <submittedName>
        <fullName evidence="1">Uncharacterized protein</fullName>
    </submittedName>
</protein>
<evidence type="ECO:0000313" key="1">
    <source>
        <dbReference type="EMBL" id="KAJ3553743.1"/>
    </source>
</evidence>
<proteinExistence type="predicted"/>
<sequence>MPYPQQVPPQYSPPRVAPYPPRSPLHFVHGPGQQVQYAPLTGPGSGSHSGLIDPCNLFIKNLDTSIDSNGLFSHFRQFGQIVRHVLKRFFRGGLKLTHTAIAAAAMHAMNGMQLGTKQLVVPPDRPDRARRSSGSYYHAALTGTLNLPMRYEDLSALSPVVRKEVISGELSRRIKAMDVVPAEDLDNIVETIANLSLTDVVNAIQDPAKLAEQVEHATNALTVSKTSTPSKSPSPPASQDSRNLEPPNTTASAPDRPSTPISMPASLSTPPRTESPSGSVPPPTERERMSAAIAKLESSQVEELTELIMSLPKRDRAMCLFNAEVLRAKIADAKIVLQADEEETSTKVPETPVTPQAKKVATSAGTSPKTPDLSSRGPSAAASPAPVTPGTAGTAYTIASLSLLPAAEIVKLASSPSASGLPLPKADPLVVKATDEFIDSLLDKPIQMQKQALGDKLWRVIKAFGLKGAPKITITLLDQEDLRPLAHLMNSYPTVLKEKAQMVQANANFKMAPEAVETNGVTADGRQEKRITNYTKFWQNDMSKEGEVDTSNRLDSYADVVNGYYDAATLLYEYAWAGSFHFSRFYKGESFAASLARHEHYLAAQMGLRPGMRVLDVGCGVGGPAREIARFADVNIIGLNNNEYQVGRARKHTKYAGLENQISFVKGDFMKLVEQFGENSFDAVYAIEATVHAPSWEGVYEQIKGVLKPGGIFGVYEWCMTDKWDPSIPEHKELAHQIEIGNGIPEMRPIAKARQAILNVGFEILHEEDLADRPDEIPWYYPLEGDVFKAQTLWDIFTCWRISKSGQFVSHHGLRLLEFVGAVPKGTYDVCETLKIAGSALTATGQQKLFTPMYLVICKKPLEN</sequence>
<evidence type="ECO:0000313" key="2">
    <source>
        <dbReference type="Proteomes" id="UP001148662"/>
    </source>
</evidence>
<gene>
    <name evidence="1" type="ORF">NM688_g3452</name>
</gene>
<accession>A0ACC1T5M8</accession>
<reference evidence="1" key="1">
    <citation type="submission" date="2022-07" db="EMBL/GenBank/DDBJ databases">
        <title>Genome Sequence of Phlebia brevispora.</title>
        <authorList>
            <person name="Buettner E."/>
        </authorList>
    </citation>
    <scope>NUCLEOTIDE SEQUENCE</scope>
    <source>
        <strain evidence="1">MPL23</strain>
    </source>
</reference>
<name>A0ACC1T5M8_9APHY</name>